<dbReference type="Gene3D" id="2.20.100.10">
    <property type="entry name" value="Thrombospondin type-1 (TSP1) repeat"/>
    <property type="match status" value="1"/>
</dbReference>
<accession>A0ABY7EN41</accession>
<evidence type="ECO:0000259" key="2">
    <source>
        <dbReference type="Pfam" id="PF24606"/>
    </source>
</evidence>
<dbReference type="Proteomes" id="UP001164746">
    <property type="component" value="Chromosome 7"/>
</dbReference>
<sequence length="769" mass="86960">MVERCRLVEWKGTREDHMSESNGKSLLVRYGGKLEIHGQPKRSWTKLTATLKPDSENTDVVYDHTKDIRKAKEDKNQFRVYDALETLIYGEPTGKSILRRYVQDGSTWAFAFQKGDRIAIASTDYGGWQAEEAEVVFCDDCSNTQIRINKRLKYTHWGEFVASQIDMRGEVAMLSRNIVIQGEMLRECPSFNGNCEEKEIHKRDTFGAHIKILNGFGSARMSNFEMRYVGQHTDKGRYPIHFHMALDRDAGVPAPYVRSVSIHNSFARRPAGFWITNPKTYFRNNVAAGGEGMGIWVVYPNAPLGPSAFIDPPLMKDLEAQRTPFSEFVNNAAHSQDNFGVFIGGRLKADRTTHCCNMWQPRVNTSDPDSEPLIISLSKITGYKCRFINIWIEGGLLDVSRVSSSDALNGVMVTNEGQQFVRGGKLSNAVIEKAKIRVFPSGKSDAVQSGLTMWKGPMKFNNLWFDGFHDNERYDIAAIAQKRNSPYFSSMKNTFTNITFAFIDGLQVHGNFEHRRAIFVRDQLPSAQLDFEMHIATGPQVVLDGSSTYTVHFKPSMGDWIRIEVNGLDEGDKLRIGVCTPLSAEVEIQSLHPFNFWHRSQFLEVASLEELDRDEPGLDGKKVFFDTKTGMMYYKFINLESRHPDEDQSCNNGKCPEFRVRVISGDYNDSDCRSRLYTAKELARTRDFGAGSLFPFEGRVAIDGGWTINGEFTEWTRWSKCKALKTNEAGDCNGRSGRKRSCTKPATRYNGEYCAGSILEVKPCLLPGC</sequence>
<feature type="domain" description="CEMIP" evidence="1">
    <location>
        <begin position="521"/>
        <end position="677"/>
    </location>
</feature>
<evidence type="ECO:0000313" key="4">
    <source>
        <dbReference type="Proteomes" id="UP001164746"/>
    </source>
</evidence>
<evidence type="ECO:0000259" key="1">
    <source>
        <dbReference type="Pfam" id="PF24605"/>
    </source>
</evidence>
<dbReference type="PANTHER" id="PTHR15535:SF17">
    <property type="entry name" value="TRANSMEMBRANE PROTEIN"/>
    <property type="match status" value="1"/>
</dbReference>
<gene>
    <name evidence="3" type="ORF">MAR_035119</name>
</gene>
<dbReference type="SUPFAM" id="SSF82895">
    <property type="entry name" value="TSP-1 type 1 repeat"/>
    <property type="match status" value="1"/>
</dbReference>
<dbReference type="InterPro" id="IPR055400">
    <property type="entry name" value="CEMIP_X"/>
</dbReference>
<organism evidence="3 4">
    <name type="scientific">Mya arenaria</name>
    <name type="common">Soft-shell clam</name>
    <dbReference type="NCBI Taxonomy" id="6604"/>
    <lineage>
        <taxon>Eukaryota</taxon>
        <taxon>Metazoa</taxon>
        <taxon>Spiralia</taxon>
        <taxon>Lophotrochozoa</taxon>
        <taxon>Mollusca</taxon>
        <taxon>Bivalvia</taxon>
        <taxon>Autobranchia</taxon>
        <taxon>Heteroconchia</taxon>
        <taxon>Euheterodonta</taxon>
        <taxon>Imparidentia</taxon>
        <taxon>Neoheterodontei</taxon>
        <taxon>Myida</taxon>
        <taxon>Myoidea</taxon>
        <taxon>Myidae</taxon>
        <taxon>Mya</taxon>
    </lineage>
</organism>
<proteinExistence type="predicted"/>
<dbReference type="PANTHER" id="PTHR15535">
    <property type="entry name" value="TRANSMEMBRANE PROTEIN 2-RELATED"/>
    <property type="match status" value="1"/>
</dbReference>
<keyword evidence="4" id="KW-1185">Reference proteome</keyword>
<feature type="domain" description="CEMIP beta-helix" evidence="2">
    <location>
        <begin position="205"/>
        <end position="268"/>
    </location>
</feature>
<dbReference type="InterPro" id="IPR052252">
    <property type="entry name" value="CEMIP/CEMIP2"/>
</dbReference>
<dbReference type="InterPro" id="IPR000884">
    <property type="entry name" value="TSP1_rpt"/>
</dbReference>
<dbReference type="InterPro" id="IPR055401">
    <property type="entry name" value="CEMIP_beta-hel_dom"/>
</dbReference>
<protein>
    <submittedName>
        <fullName evidence="3">CEIP2-like protein</fullName>
    </submittedName>
</protein>
<feature type="domain" description="CEMIP beta-helix" evidence="2">
    <location>
        <begin position="269"/>
        <end position="340"/>
    </location>
</feature>
<name>A0ABY7EN41_MYAAR</name>
<dbReference type="EMBL" id="CP111018">
    <property type="protein sequence ID" value="WAR10043.1"/>
    <property type="molecule type" value="Genomic_DNA"/>
</dbReference>
<dbReference type="InterPro" id="IPR036383">
    <property type="entry name" value="TSP1_rpt_sf"/>
</dbReference>
<reference evidence="3" key="1">
    <citation type="submission" date="2022-11" db="EMBL/GenBank/DDBJ databases">
        <title>Centuries of genome instability and evolution in soft-shell clam transmissible cancer (bioRxiv).</title>
        <authorList>
            <person name="Hart S.F.M."/>
            <person name="Yonemitsu M.A."/>
            <person name="Giersch R.M."/>
            <person name="Beal B.F."/>
            <person name="Arriagada G."/>
            <person name="Davis B.W."/>
            <person name="Ostrander E.A."/>
            <person name="Goff S.P."/>
            <person name="Metzger M.J."/>
        </authorList>
    </citation>
    <scope>NUCLEOTIDE SEQUENCE</scope>
    <source>
        <strain evidence="3">MELC-2E11</strain>
        <tissue evidence="3">Siphon/mantle</tissue>
    </source>
</reference>
<dbReference type="Pfam" id="PF24605">
    <property type="entry name" value="CEMIP_X"/>
    <property type="match status" value="1"/>
</dbReference>
<evidence type="ECO:0000313" key="3">
    <source>
        <dbReference type="EMBL" id="WAR10043.1"/>
    </source>
</evidence>
<dbReference type="Pfam" id="PF24606">
    <property type="entry name" value="CEMIP_beta-hel"/>
    <property type="match status" value="2"/>
</dbReference>
<dbReference type="PROSITE" id="PS50092">
    <property type="entry name" value="TSP1"/>
    <property type="match status" value="1"/>
</dbReference>